<dbReference type="EMBL" id="HE600908">
    <property type="protein sequence ID" value="CAP30603.2"/>
    <property type="molecule type" value="Genomic_DNA"/>
</dbReference>
<dbReference type="Proteomes" id="UP000008549">
    <property type="component" value="Unassembled WGS sequence"/>
</dbReference>
<dbReference type="InterPro" id="IPR011990">
    <property type="entry name" value="TPR-like_helical_dom_sf"/>
</dbReference>
<proteinExistence type="inferred from homology"/>
<dbReference type="STRING" id="6238.A8XD84"/>
<dbReference type="PRINTS" id="PR00448">
    <property type="entry name" value="NSFATTACHMNT"/>
</dbReference>
<evidence type="ECO:0000256" key="2">
    <source>
        <dbReference type="ARBA" id="ARBA00022448"/>
    </source>
</evidence>
<dbReference type="Pfam" id="PF14938">
    <property type="entry name" value="SNAP"/>
    <property type="match status" value="1"/>
</dbReference>
<dbReference type="SMART" id="SM00355">
    <property type="entry name" value="ZnF_C2H2"/>
    <property type="match status" value="3"/>
</dbReference>
<reference evidence="8 9" key="2">
    <citation type="journal article" date="2011" name="PLoS Genet.">
        <title>Caenorhabditis briggsae recombinant inbred line genotypes reveal inter-strain incompatibility and the evolution of recombination.</title>
        <authorList>
            <person name="Ross J.A."/>
            <person name="Koboldt D.C."/>
            <person name="Staisch J.E."/>
            <person name="Chamberlin H.M."/>
            <person name="Gupta B.P."/>
            <person name="Miller R.D."/>
            <person name="Baird S.E."/>
            <person name="Haag E.S."/>
        </authorList>
    </citation>
    <scope>NUCLEOTIDE SEQUENCE [LARGE SCALE GENOMIC DNA]</scope>
    <source>
        <strain evidence="8 9">AF16</strain>
    </source>
</reference>
<evidence type="ECO:0000256" key="5">
    <source>
        <dbReference type="RuleBase" id="RU367013"/>
    </source>
</evidence>
<evidence type="ECO:0000313" key="8">
    <source>
        <dbReference type="EMBL" id="CAP30603.2"/>
    </source>
</evidence>
<evidence type="ECO:0000313" key="10">
    <source>
        <dbReference type="WormBase" id="CBG11346a"/>
    </source>
</evidence>
<feature type="compositionally biased region" description="Basic and acidic residues" evidence="6">
    <location>
        <begin position="1"/>
        <end position="17"/>
    </location>
</feature>
<keyword evidence="2 5" id="KW-0813">Transport</keyword>
<evidence type="ECO:0000313" key="9">
    <source>
        <dbReference type="Proteomes" id="UP000008549"/>
    </source>
</evidence>
<reference evidence="8 9" key="1">
    <citation type="journal article" date="2003" name="PLoS Biol.">
        <title>The genome sequence of Caenorhabditis briggsae: a platform for comparative genomics.</title>
        <authorList>
            <person name="Stein L.D."/>
            <person name="Bao Z."/>
            <person name="Blasiar D."/>
            <person name="Blumenthal T."/>
            <person name="Brent M.R."/>
            <person name="Chen N."/>
            <person name="Chinwalla A."/>
            <person name="Clarke L."/>
            <person name="Clee C."/>
            <person name="Coghlan A."/>
            <person name="Coulson A."/>
            <person name="D'Eustachio P."/>
            <person name="Fitch D.H."/>
            <person name="Fulton L.A."/>
            <person name="Fulton R.E."/>
            <person name="Griffiths-Jones S."/>
            <person name="Harris T.W."/>
            <person name="Hillier L.W."/>
            <person name="Kamath R."/>
            <person name="Kuwabara P.E."/>
            <person name="Mardis E.R."/>
            <person name="Marra M.A."/>
            <person name="Miner T.L."/>
            <person name="Minx P."/>
            <person name="Mullikin J.C."/>
            <person name="Plumb R.W."/>
            <person name="Rogers J."/>
            <person name="Schein J.E."/>
            <person name="Sohrmann M."/>
            <person name="Spieth J."/>
            <person name="Stajich J.E."/>
            <person name="Wei C."/>
            <person name="Willey D."/>
            <person name="Wilson R.K."/>
            <person name="Durbin R."/>
            <person name="Waterston R.H."/>
        </authorList>
    </citation>
    <scope>NUCLEOTIDE SEQUENCE [LARGE SCALE GENOMIC DNA]</scope>
    <source>
        <strain evidence="8 9">AF16</strain>
    </source>
</reference>
<dbReference type="eggNOG" id="KOG1586">
    <property type="taxonomic scope" value="Eukaryota"/>
</dbReference>
<dbReference type="PROSITE" id="PS50157">
    <property type="entry name" value="ZINC_FINGER_C2H2_2"/>
    <property type="match status" value="1"/>
</dbReference>
<dbReference type="WormBase" id="CBG11346a">
    <property type="protein sequence ID" value="CBP40441"/>
    <property type="gene ID" value="WBGene00032476"/>
    <property type="gene designation" value="Cbr-snap-1"/>
</dbReference>
<dbReference type="GO" id="GO:0006886">
    <property type="term" value="P:intracellular protein transport"/>
    <property type="evidence" value="ECO:0000318"/>
    <property type="project" value="GO_Central"/>
</dbReference>
<dbReference type="HOGENOM" id="CLU_046329_0_0_1"/>
<keyword evidence="5" id="KW-0931">ER-Golgi transport</keyword>
<dbReference type="GO" id="GO:0035494">
    <property type="term" value="P:SNARE complex disassembly"/>
    <property type="evidence" value="ECO:0000318"/>
    <property type="project" value="GO_Central"/>
</dbReference>
<name>A8XD84_CAEBR</name>
<comment type="function">
    <text evidence="5">Required for vesicular transport between the endoplasmic reticulum and the Golgi apparatus.</text>
</comment>
<keyword evidence="3 5" id="KW-0653">Protein transport</keyword>
<comment type="subcellular location">
    <subcellularLocation>
        <location evidence="5">Membrane</location>
        <topology evidence="5">Peripheral membrane protein</topology>
    </subcellularLocation>
</comment>
<keyword evidence="5" id="KW-0472">Membrane</keyword>
<dbReference type="PROSITE" id="PS00028">
    <property type="entry name" value="ZINC_FINGER_C2H2_1"/>
    <property type="match status" value="2"/>
</dbReference>
<keyword evidence="4" id="KW-0479">Metal-binding</keyword>
<dbReference type="PANTHER" id="PTHR13768">
    <property type="entry name" value="SOLUBLE NSF ATTACHMENT PROTEIN SNAP"/>
    <property type="match status" value="1"/>
</dbReference>
<dbReference type="GO" id="GO:0008270">
    <property type="term" value="F:zinc ion binding"/>
    <property type="evidence" value="ECO:0007669"/>
    <property type="project" value="UniProtKB-KW"/>
</dbReference>
<dbReference type="Gene3D" id="1.25.40.10">
    <property type="entry name" value="Tetratricopeptide repeat domain"/>
    <property type="match status" value="1"/>
</dbReference>
<dbReference type="GO" id="GO:0005483">
    <property type="term" value="F:soluble NSF attachment protein activity"/>
    <property type="evidence" value="ECO:0000318"/>
    <property type="project" value="GO_Central"/>
</dbReference>
<accession>A8XD84</accession>
<feature type="region of interest" description="Disordered" evidence="6">
    <location>
        <begin position="1"/>
        <end position="20"/>
    </location>
</feature>
<sequence>MADNEAKARQKMAEGRKKLQGGGGFFSKVFGGGGGSGEAADLFIQVNNSSVVRDGLRNRSSDDEEEASSSEIECSYAGCLFIASNLLEYEEHYASHSFQCCECGTRFDTAHRLEVHHDEQHNPFFQIQLQRQPDSAHFKCLHPTCELKFCNTRTRDEHSRVVHFIQGDSSRRRRFDEIGTVLSNSMGGMSIDDEEGSGWTGGGNLFKMAKNWKEAGEAFLEAAEFYAKQGDSKHDCATQYAEAANCFRKIQPEVEVFQAKCLVLIMHYFQRAVQCLEKTSEIYTDMGRFTMAAKNHVSIAELYETELPDKEQCVKHYQQAADYYKGEEQKSSASKCLVKVAMYSAELEKYGQAIAVFEEIAFYEADHSTLKYAAKGHFFQALLCHLNIDPINTQQALQKYENASPSFSDSRECKFVKELLAAIEEKNEETFTECVANFDKISRLDNWSTSLLLKVKRTIEGGDDDEDDLR</sequence>
<dbReference type="FunFam" id="1.25.40.10:FF:001828">
    <property type="entry name" value="SNAP (Soluble NSF Attachment Protein) homolog"/>
    <property type="match status" value="1"/>
</dbReference>
<keyword evidence="4" id="KW-0862">Zinc</keyword>
<protein>
    <submittedName>
        <fullName evidence="8">Protein CBR-SNAP-1</fullName>
    </submittedName>
</protein>
<dbReference type="FunCoup" id="A8XD84">
    <property type="interactions" value="3055"/>
</dbReference>
<dbReference type="AlphaFoldDB" id="A8XD84"/>
<keyword evidence="9" id="KW-1185">Reference proteome</keyword>
<keyword evidence="4" id="KW-0863">Zinc-finger</keyword>
<evidence type="ECO:0000256" key="6">
    <source>
        <dbReference type="SAM" id="MobiDB-lite"/>
    </source>
</evidence>
<dbReference type="InterPro" id="IPR013087">
    <property type="entry name" value="Znf_C2H2_type"/>
</dbReference>
<feature type="domain" description="C2H2-type" evidence="7">
    <location>
        <begin position="98"/>
        <end position="121"/>
    </location>
</feature>
<dbReference type="InParanoid" id="A8XD84"/>
<evidence type="ECO:0000256" key="1">
    <source>
        <dbReference type="ARBA" id="ARBA00010050"/>
    </source>
</evidence>
<gene>
    <name evidence="10" type="primary">snap-1</name>
    <name evidence="8" type="synonym">Cbr-snap-1</name>
    <name evidence="10" type="ORF">CBG11346</name>
    <name evidence="8" type="ORF">CBG_11346</name>
</gene>
<evidence type="ECO:0000259" key="7">
    <source>
        <dbReference type="PROSITE" id="PS50157"/>
    </source>
</evidence>
<dbReference type="GO" id="GO:0031201">
    <property type="term" value="C:SNARE complex"/>
    <property type="evidence" value="ECO:0000318"/>
    <property type="project" value="GO_Central"/>
</dbReference>
<organism evidence="8 9">
    <name type="scientific">Caenorhabditis briggsae</name>
    <dbReference type="NCBI Taxonomy" id="6238"/>
    <lineage>
        <taxon>Eukaryota</taxon>
        <taxon>Metazoa</taxon>
        <taxon>Ecdysozoa</taxon>
        <taxon>Nematoda</taxon>
        <taxon>Chromadorea</taxon>
        <taxon>Rhabditida</taxon>
        <taxon>Rhabditina</taxon>
        <taxon>Rhabditomorpha</taxon>
        <taxon>Rhabditoidea</taxon>
        <taxon>Rhabditidae</taxon>
        <taxon>Peloderinae</taxon>
        <taxon>Caenorhabditis</taxon>
    </lineage>
</organism>
<dbReference type="InterPro" id="IPR000744">
    <property type="entry name" value="NSF_attach"/>
</dbReference>
<dbReference type="SUPFAM" id="SSF48452">
    <property type="entry name" value="TPR-like"/>
    <property type="match status" value="1"/>
</dbReference>
<comment type="similarity">
    <text evidence="1 5">Belongs to the SNAP family.</text>
</comment>
<evidence type="ECO:0000256" key="4">
    <source>
        <dbReference type="PROSITE-ProRule" id="PRU00042"/>
    </source>
</evidence>
<dbReference type="OMA" id="CGREFPD"/>
<dbReference type="PANTHER" id="PTHR13768:SF8">
    <property type="entry name" value="ALPHA-SOLUBLE NSF ATTACHMENT PROTEIN"/>
    <property type="match status" value="1"/>
</dbReference>
<evidence type="ECO:0000256" key="3">
    <source>
        <dbReference type="ARBA" id="ARBA00022927"/>
    </source>
</evidence>
<dbReference type="GO" id="GO:0019905">
    <property type="term" value="F:syntaxin binding"/>
    <property type="evidence" value="ECO:0000318"/>
    <property type="project" value="GO_Central"/>
</dbReference>
<dbReference type="CDD" id="cd15832">
    <property type="entry name" value="SNAP"/>
    <property type="match status" value="1"/>
</dbReference>